<dbReference type="PROSITE" id="PS52044">
    <property type="entry name" value="VLRF1"/>
    <property type="match status" value="1"/>
</dbReference>
<name>A0ABP1GBI8_9CHLO</name>
<comment type="similarity">
    <text evidence="1">Belongs to the ANKZF1/VMS1 family.</text>
</comment>
<comment type="caution">
    <text evidence="4">The sequence shown here is derived from an EMBL/GenBank/DDBJ whole genome shotgun (WGS) entry which is preliminary data.</text>
</comment>
<keyword evidence="1" id="KW-0378">Hydrolase</keyword>
<evidence type="ECO:0000256" key="1">
    <source>
        <dbReference type="PROSITE-ProRule" id="PRU01389"/>
    </source>
</evidence>
<evidence type="ECO:0000256" key="2">
    <source>
        <dbReference type="SAM" id="MobiDB-lite"/>
    </source>
</evidence>
<keyword evidence="1" id="KW-0540">Nuclease</keyword>
<dbReference type="Pfam" id="PF18826">
    <property type="entry name" value="bVLRF1"/>
    <property type="match status" value="1"/>
</dbReference>
<keyword evidence="1" id="KW-0963">Cytoplasm</keyword>
<feature type="compositionally biased region" description="Polar residues" evidence="2">
    <location>
        <begin position="34"/>
        <end position="46"/>
    </location>
</feature>
<reference evidence="4 5" key="1">
    <citation type="submission" date="2024-06" db="EMBL/GenBank/DDBJ databases">
        <authorList>
            <person name="Kraege A."/>
            <person name="Thomma B."/>
        </authorList>
    </citation>
    <scope>NUCLEOTIDE SEQUENCE [LARGE SCALE GENOMIC DNA]</scope>
</reference>
<feature type="domain" description="VLRF1" evidence="3">
    <location>
        <begin position="128"/>
        <end position="272"/>
    </location>
</feature>
<evidence type="ECO:0000313" key="4">
    <source>
        <dbReference type="EMBL" id="CAL5229565.1"/>
    </source>
</evidence>
<keyword evidence="5" id="KW-1185">Reference proteome</keyword>
<proteinExistence type="inferred from homology"/>
<organism evidence="4 5">
    <name type="scientific">Coccomyxa viridis</name>
    <dbReference type="NCBI Taxonomy" id="1274662"/>
    <lineage>
        <taxon>Eukaryota</taxon>
        <taxon>Viridiplantae</taxon>
        <taxon>Chlorophyta</taxon>
        <taxon>core chlorophytes</taxon>
        <taxon>Trebouxiophyceae</taxon>
        <taxon>Trebouxiophyceae incertae sedis</taxon>
        <taxon>Coccomyxaceae</taxon>
        <taxon>Coccomyxa</taxon>
    </lineage>
</organism>
<gene>
    <name evidence="4" type="primary">g12919</name>
    <name evidence="4" type="ORF">VP750_LOCUS11471</name>
</gene>
<feature type="region of interest" description="Disordered" evidence="2">
    <location>
        <begin position="28"/>
        <end position="52"/>
    </location>
</feature>
<comment type="domain">
    <text evidence="1">The VLRF1 domain mediates binding to the 60S ribosomal subunit.</text>
</comment>
<protein>
    <submittedName>
        <fullName evidence="4">G12919 protein</fullName>
    </submittedName>
</protein>
<feature type="active site" evidence="1">
    <location>
        <position position="171"/>
    </location>
</feature>
<evidence type="ECO:0000259" key="3">
    <source>
        <dbReference type="PROSITE" id="PS52044"/>
    </source>
</evidence>
<dbReference type="Proteomes" id="UP001497392">
    <property type="component" value="Unassembled WGS sequence"/>
</dbReference>
<dbReference type="EMBL" id="CAXHTA020000021">
    <property type="protein sequence ID" value="CAL5229565.1"/>
    <property type="molecule type" value="Genomic_DNA"/>
</dbReference>
<accession>A0ABP1GBI8</accession>
<sequence>MLQYQRFACRSAAQEFDAWIRANPVPRRGLQHAAETQQSEAGSASKSKPKKHQTYSWRNTAEVLRQCIQHTPQECWTHHARGFTCCDASTGARLREVQLPAVLQPLQDPAGFMARSMQAAEELPELSRCGTFLAVLLSADSAALAVWKDGDFVRHKCLTGYTVRKKAGKAQLTYLRRGGSGSTVGGGIRRRETERLFNTAASRLSEWRQDVLACDKAFFSGTVRVWNELYGADADLEGIISRRDSRWQHVGVSVRRPRSADLQRVFWHASHGAISDYG</sequence>
<dbReference type="InterPro" id="IPR041175">
    <property type="entry name" value="VLRF1/Vms1"/>
</dbReference>
<keyword evidence="1" id="KW-0255">Endonuclease</keyword>
<evidence type="ECO:0000313" key="5">
    <source>
        <dbReference type="Proteomes" id="UP001497392"/>
    </source>
</evidence>